<dbReference type="EMBL" id="BARJ01000012">
    <property type="protein sequence ID" value="GEM17879.1"/>
    <property type="molecule type" value="Genomic_DNA"/>
</dbReference>
<gene>
    <name evidence="1" type="ORF">NBRC3293_2376</name>
</gene>
<proteinExistence type="predicted"/>
<name>A0A829X8U8_GLUOY</name>
<protein>
    <recommendedName>
        <fullName evidence="3">Sulfotransferase family protein</fullName>
    </recommendedName>
</protein>
<reference evidence="1 2" key="1">
    <citation type="submission" date="2013-04" db="EMBL/GenBank/DDBJ databases">
        <title>Gluconobacter oxydans NBRC 3293 whole genome sequence.</title>
        <authorList>
            <person name="Matsutani M."/>
            <person name="Yakushi T."/>
            <person name="Matsushita K."/>
        </authorList>
    </citation>
    <scope>NUCLEOTIDE SEQUENCE [LARGE SCALE GENOMIC DNA]</scope>
    <source>
        <strain evidence="1 2">NBRC 3293</strain>
    </source>
</reference>
<evidence type="ECO:0000313" key="1">
    <source>
        <dbReference type="EMBL" id="GEM17879.1"/>
    </source>
</evidence>
<comment type="caution">
    <text evidence="1">The sequence shown here is derived from an EMBL/GenBank/DDBJ whole genome shotgun (WGS) entry which is preliminary data.</text>
</comment>
<dbReference type="AlphaFoldDB" id="A0A829X8U8"/>
<dbReference type="Gene3D" id="3.40.50.300">
    <property type="entry name" value="P-loop containing nucleotide triphosphate hydrolases"/>
    <property type="match status" value="1"/>
</dbReference>
<dbReference type="InterPro" id="IPR027417">
    <property type="entry name" value="P-loop_NTPase"/>
</dbReference>
<sequence length="356" mass="41207">MEPAWMDPLWQDAWLGVAPHLRQDDRILLPEGNWPVADVAEIRTYRYVIDIADATVLFLYKARIAGISHAVLKKIYATWRPVFANEVFACFMQPRRWELFRLKGRPGRHYQVIQQYLNARKLRRCSETIFFTHIPKTAGTSAWEAIARSVRSKVYCESYEALVRHPLVAANFDLVGGHVPLQILAHSAAPNDRFAGVLRDPLARFRSAFLHSRRMSEDPRTFTDTMRLMRETSLTDFLSHPDAKMEVCQQTIMLGFAFDGVYSSKVEQEIFDRARVAVEHKNNLFATTRRLPQFIDRMRAQLRLSPLEQSQSVRNASDLIAQTEDIEEFEASVPKIRELLTMEQELYDLVARGEEH</sequence>
<dbReference type="SUPFAM" id="SSF52540">
    <property type="entry name" value="P-loop containing nucleoside triphosphate hydrolases"/>
    <property type="match status" value="1"/>
</dbReference>
<accession>A0A829X8U8</accession>
<evidence type="ECO:0000313" key="2">
    <source>
        <dbReference type="Proteomes" id="UP000484858"/>
    </source>
</evidence>
<evidence type="ECO:0008006" key="3">
    <source>
        <dbReference type="Google" id="ProtNLM"/>
    </source>
</evidence>
<dbReference type="Proteomes" id="UP000484858">
    <property type="component" value="Unassembled WGS sequence"/>
</dbReference>
<organism evidence="1 2">
    <name type="scientific">Gluconobacter oxydans NBRC 3293</name>
    <dbReference type="NCBI Taxonomy" id="1315969"/>
    <lineage>
        <taxon>Bacteria</taxon>
        <taxon>Pseudomonadati</taxon>
        <taxon>Pseudomonadota</taxon>
        <taxon>Alphaproteobacteria</taxon>
        <taxon>Acetobacterales</taxon>
        <taxon>Acetobacteraceae</taxon>
        <taxon>Gluconobacter</taxon>
    </lineage>
</organism>